<dbReference type="SUPFAM" id="SSF53850">
    <property type="entry name" value="Periplasmic binding protein-like II"/>
    <property type="match status" value="1"/>
</dbReference>
<dbReference type="InterPro" id="IPR000847">
    <property type="entry name" value="LysR_HTH_N"/>
</dbReference>
<dbReference type="Gene3D" id="3.40.190.290">
    <property type="match status" value="1"/>
</dbReference>
<evidence type="ECO:0000259" key="5">
    <source>
        <dbReference type="PROSITE" id="PS50931"/>
    </source>
</evidence>
<dbReference type="Pfam" id="PF03466">
    <property type="entry name" value="LysR_substrate"/>
    <property type="match status" value="1"/>
</dbReference>
<dbReference type="InterPro" id="IPR005119">
    <property type="entry name" value="LysR_subst-bd"/>
</dbReference>
<dbReference type="PANTHER" id="PTHR30537">
    <property type="entry name" value="HTH-TYPE TRANSCRIPTIONAL REGULATOR"/>
    <property type="match status" value="1"/>
</dbReference>
<dbReference type="PROSITE" id="PS50931">
    <property type="entry name" value="HTH_LYSR"/>
    <property type="match status" value="1"/>
</dbReference>
<dbReference type="PANTHER" id="PTHR30537:SF3">
    <property type="entry name" value="TRANSCRIPTIONAL REGULATORY PROTEIN"/>
    <property type="match status" value="1"/>
</dbReference>
<proteinExistence type="inferred from homology"/>
<accession>A0ABT7E3Q5</accession>
<organism evidence="6 7">
    <name type="scientific">Parachitinimonas caeni</name>
    <dbReference type="NCBI Taxonomy" id="3031301"/>
    <lineage>
        <taxon>Bacteria</taxon>
        <taxon>Pseudomonadati</taxon>
        <taxon>Pseudomonadota</taxon>
        <taxon>Betaproteobacteria</taxon>
        <taxon>Neisseriales</taxon>
        <taxon>Chitinibacteraceae</taxon>
        <taxon>Parachitinimonas</taxon>
    </lineage>
</organism>
<feature type="domain" description="HTH lysR-type" evidence="5">
    <location>
        <begin position="5"/>
        <end position="62"/>
    </location>
</feature>
<dbReference type="EMBL" id="JARRAF010000028">
    <property type="protein sequence ID" value="MDK2125963.1"/>
    <property type="molecule type" value="Genomic_DNA"/>
</dbReference>
<evidence type="ECO:0000256" key="4">
    <source>
        <dbReference type="ARBA" id="ARBA00023163"/>
    </source>
</evidence>
<gene>
    <name evidence="6" type="ORF">PZA18_18105</name>
</gene>
<evidence type="ECO:0000313" key="7">
    <source>
        <dbReference type="Proteomes" id="UP001172778"/>
    </source>
</evidence>
<comment type="caution">
    <text evidence="6">The sequence shown here is derived from an EMBL/GenBank/DDBJ whole genome shotgun (WGS) entry which is preliminary data.</text>
</comment>
<keyword evidence="4" id="KW-0804">Transcription</keyword>
<dbReference type="Pfam" id="PF00126">
    <property type="entry name" value="HTH_1"/>
    <property type="match status" value="1"/>
</dbReference>
<keyword evidence="2" id="KW-0805">Transcription regulation</keyword>
<dbReference type="Gene3D" id="1.10.10.10">
    <property type="entry name" value="Winged helix-like DNA-binding domain superfamily/Winged helix DNA-binding domain"/>
    <property type="match status" value="1"/>
</dbReference>
<sequence>MHSINDLNDLRYVEAVVQAGSLSGAARKLGVNHATVFRRINQLEAELGVRLFERDDGRYQATAAGEELAQAGTLISEAAAQALLKVAGRDLRPSGSVRITTTDSLARGLLNPILVQCRLQYPQIQLQLHIDNAMANLSKRDADIAIRPAPSPPEHLIGKCIGELAFAVYGARPYLAQCPDTPFAQHAWIALDDSHGRHRTLRWLEQMVALDSVGYRINSFGGIRDACSAGLGLAVLPCFLAEAEAGLQRVGAPLPDCMSELWLLTHPDLRDTLRVKVIYQLLLQALLQKRDILRGI</sequence>
<protein>
    <submittedName>
        <fullName evidence="6">LysR family transcriptional regulator</fullName>
    </submittedName>
</protein>
<evidence type="ECO:0000256" key="2">
    <source>
        <dbReference type="ARBA" id="ARBA00023015"/>
    </source>
</evidence>
<dbReference type="Proteomes" id="UP001172778">
    <property type="component" value="Unassembled WGS sequence"/>
</dbReference>
<evidence type="ECO:0000256" key="1">
    <source>
        <dbReference type="ARBA" id="ARBA00009437"/>
    </source>
</evidence>
<evidence type="ECO:0000256" key="3">
    <source>
        <dbReference type="ARBA" id="ARBA00023125"/>
    </source>
</evidence>
<dbReference type="SUPFAM" id="SSF46785">
    <property type="entry name" value="Winged helix' DNA-binding domain"/>
    <property type="match status" value="1"/>
</dbReference>
<dbReference type="InterPro" id="IPR036390">
    <property type="entry name" value="WH_DNA-bd_sf"/>
</dbReference>
<keyword evidence="7" id="KW-1185">Reference proteome</keyword>
<reference evidence="6" key="1">
    <citation type="submission" date="2023-03" db="EMBL/GenBank/DDBJ databases">
        <title>Chitinimonas shenzhenensis gen. nov., sp. nov., a novel member of family Burkholderiaceae isolated from activated sludge collected in Shen Zhen, China.</title>
        <authorList>
            <person name="Wang X."/>
        </authorList>
    </citation>
    <scope>NUCLEOTIDE SEQUENCE</scope>
    <source>
        <strain evidence="6">DQS-5</strain>
    </source>
</reference>
<comment type="similarity">
    <text evidence="1">Belongs to the LysR transcriptional regulatory family.</text>
</comment>
<dbReference type="RefSeq" id="WP_284102278.1">
    <property type="nucleotide sequence ID" value="NZ_JARRAF010000028.1"/>
</dbReference>
<dbReference type="InterPro" id="IPR058163">
    <property type="entry name" value="LysR-type_TF_proteobact-type"/>
</dbReference>
<name>A0ABT7E3Q5_9NEIS</name>
<dbReference type="InterPro" id="IPR036388">
    <property type="entry name" value="WH-like_DNA-bd_sf"/>
</dbReference>
<evidence type="ECO:0000313" key="6">
    <source>
        <dbReference type="EMBL" id="MDK2125963.1"/>
    </source>
</evidence>
<keyword evidence="3" id="KW-0238">DNA-binding</keyword>